<dbReference type="GO" id="GO:0005524">
    <property type="term" value="F:ATP binding"/>
    <property type="evidence" value="ECO:0007669"/>
    <property type="project" value="UniProtKB-UniRule"/>
</dbReference>
<dbReference type="FunFam" id="3.40.50.300:FF:000106">
    <property type="entry name" value="Adenylate kinase mitochondrial"/>
    <property type="match status" value="1"/>
</dbReference>
<organism evidence="9 10">
    <name type="scientific">Candidatus Blochmannia vicinus</name>
    <name type="common">nom. nud.</name>
    <dbReference type="NCBI Taxonomy" id="251540"/>
    <lineage>
        <taxon>Bacteria</taxon>
        <taxon>Pseudomonadati</taxon>
        <taxon>Pseudomonadota</taxon>
        <taxon>Gammaproteobacteria</taxon>
        <taxon>Enterobacterales</taxon>
        <taxon>Enterobacteriaceae</taxon>
        <taxon>ant endosymbionts</taxon>
        <taxon>Candidatus Blochmanniella</taxon>
    </lineage>
</organism>
<comment type="domain">
    <text evidence="5">Consists of three domains, a large central CORE domain and two small peripheral domains, NMPbind and LID, which undergo movements during catalysis. The LID domain closes over the site of phosphoryl transfer upon ATP binding. Assembling and dissambling the active center during each catalytic cycle provides an effective means to prevent ATP hydrolysis.</text>
</comment>
<accession>A0A9Q8TZG5</accession>
<evidence type="ECO:0000256" key="3">
    <source>
        <dbReference type="ARBA" id="ARBA00022741"/>
    </source>
</evidence>
<feature type="binding site" evidence="5">
    <location>
        <begin position="10"/>
        <end position="15"/>
    </location>
    <ligand>
        <name>ATP</name>
        <dbReference type="ChEBI" id="CHEBI:30616"/>
    </ligand>
</feature>
<dbReference type="PROSITE" id="PS00113">
    <property type="entry name" value="ADENYLATE_KINASE"/>
    <property type="match status" value="1"/>
</dbReference>
<protein>
    <recommendedName>
        <fullName evidence="5 7">Adenylate kinase</fullName>
        <shortName evidence="5">AK</shortName>
        <ecNumber evidence="5 7">2.7.4.3</ecNumber>
    </recommendedName>
    <alternativeName>
        <fullName evidence="5">ATP-AMP transphosphorylase</fullName>
    </alternativeName>
    <alternativeName>
        <fullName evidence="5">ATP:AMP phosphotransferase</fullName>
    </alternativeName>
    <alternativeName>
        <fullName evidence="5">Adenylate monophosphate kinase</fullName>
    </alternativeName>
</protein>
<keyword evidence="5 7" id="KW-0067">ATP-binding</keyword>
<dbReference type="CDD" id="cd01428">
    <property type="entry name" value="ADK"/>
    <property type="match status" value="1"/>
</dbReference>
<dbReference type="PANTHER" id="PTHR23359">
    <property type="entry name" value="NUCLEOTIDE KINASE"/>
    <property type="match status" value="1"/>
</dbReference>
<comment type="function">
    <text evidence="5">Catalyzes the reversible transfer of the terminal phosphate group between ATP and AMP. Plays an important role in cellular energy homeostasis and in adenine nucleotide metabolism.</text>
</comment>
<feature type="binding site" evidence="5">
    <location>
        <position position="204"/>
    </location>
    <ligand>
        <name>ATP</name>
        <dbReference type="ChEBI" id="CHEBI:30616"/>
    </ligand>
</feature>
<proteinExistence type="inferred from homology"/>
<feature type="region of interest" description="LID" evidence="5">
    <location>
        <begin position="126"/>
        <end position="163"/>
    </location>
</feature>
<evidence type="ECO:0000256" key="5">
    <source>
        <dbReference type="HAMAP-Rule" id="MF_00235"/>
    </source>
</evidence>
<dbReference type="EMBL" id="CP097753">
    <property type="protein sequence ID" value="URJ27895.1"/>
    <property type="molecule type" value="Genomic_DNA"/>
</dbReference>
<sequence>MRIIFLGPPGSGKGTQAHLISNQYNIPNISTGTMLRQSFPKNPYQSHNIQKNVINAMHTGNLVNDDFIVQLINRRINKNDCCNGFLLDGFPRTILQAEFMNKYKIFVNYIIEFVVSDSIVINRITGRRIHVDSGRTYHTQFNPPKIYGLDDITGESLTTRKDDYEQAIRKRLNNYYQYTEPVLDYYRNESKSKKTKYFSIDGNRKITEIYEELISLLTNK</sequence>
<evidence type="ECO:0000256" key="6">
    <source>
        <dbReference type="RuleBase" id="RU003330"/>
    </source>
</evidence>
<dbReference type="NCBIfam" id="TIGR01351">
    <property type="entry name" value="adk"/>
    <property type="match status" value="1"/>
</dbReference>
<evidence type="ECO:0000256" key="2">
    <source>
        <dbReference type="ARBA" id="ARBA00022727"/>
    </source>
</evidence>
<dbReference type="HAMAP" id="MF_00235">
    <property type="entry name" value="Adenylate_kinase_Adk"/>
    <property type="match status" value="1"/>
</dbReference>
<feature type="binding site" evidence="5">
    <location>
        <position position="96"/>
    </location>
    <ligand>
        <name>AMP</name>
        <dbReference type="ChEBI" id="CHEBI:456215"/>
    </ligand>
</feature>
<dbReference type="Pfam" id="PF05191">
    <property type="entry name" value="ADK_lid"/>
    <property type="match status" value="1"/>
</dbReference>
<dbReference type="InterPro" id="IPR007862">
    <property type="entry name" value="Adenylate_kinase_lid-dom"/>
</dbReference>
<dbReference type="InterPro" id="IPR006259">
    <property type="entry name" value="Adenyl_kin_sub"/>
</dbReference>
<evidence type="ECO:0000256" key="7">
    <source>
        <dbReference type="RuleBase" id="RU003331"/>
    </source>
</evidence>
<dbReference type="InterPro" id="IPR033690">
    <property type="entry name" value="Adenylat_kinase_CS"/>
</dbReference>
<keyword evidence="2 5" id="KW-0545">Nucleotide biosynthesis</keyword>
<gene>
    <name evidence="5 9" type="primary">adk</name>
    <name evidence="9" type="ORF">M9393_01700</name>
</gene>
<comment type="pathway">
    <text evidence="5">Purine metabolism; AMP biosynthesis via salvage pathway; AMP from ADP: step 1/1.</text>
</comment>
<dbReference type="GO" id="GO:0004017">
    <property type="term" value="F:AMP kinase activity"/>
    <property type="evidence" value="ECO:0007669"/>
    <property type="project" value="UniProtKB-UniRule"/>
</dbReference>
<evidence type="ECO:0000313" key="9">
    <source>
        <dbReference type="EMBL" id="URJ27895.1"/>
    </source>
</evidence>
<dbReference type="GO" id="GO:0005737">
    <property type="term" value="C:cytoplasm"/>
    <property type="evidence" value="ECO:0007669"/>
    <property type="project" value="UniProtKB-SubCell"/>
</dbReference>
<dbReference type="Proteomes" id="UP001056209">
    <property type="component" value="Chromosome"/>
</dbReference>
<name>A0A9Q8TZG5_9ENTR</name>
<dbReference type="EC" id="2.7.4.3" evidence="5 7"/>
<dbReference type="InterPro" id="IPR000850">
    <property type="entry name" value="Adenylat/UMP-CMP_kin"/>
</dbReference>
<keyword evidence="3 5" id="KW-0547">Nucleotide-binding</keyword>
<evidence type="ECO:0000313" key="10">
    <source>
        <dbReference type="Proteomes" id="UP001056209"/>
    </source>
</evidence>
<dbReference type="PRINTS" id="PR00094">
    <property type="entry name" value="ADENYLTKNASE"/>
</dbReference>
<dbReference type="SUPFAM" id="SSF52540">
    <property type="entry name" value="P-loop containing nucleoside triphosphate hydrolases"/>
    <property type="match status" value="1"/>
</dbReference>
<comment type="subcellular location">
    <subcellularLocation>
        <location evidence="5 7">Cytoplasm</location>
    </subcellularLocation>
</comment>
<comment type="catalytic activity">
    <reaction evidence="5 7">
        <text>AMP + ATP = 2 ADP</text>
        <dbReference type="Rhea" id="RHEA:12973"/>
        <dbReference type="ChEBI" id="CHEBI:30616"/>
        <dbReference type="ChEBI" id="CHEBI:456215"/>
        <dbReference type="ChEBI" id="CHEBI:456216"/>
        <dbReference type="EC" id="2.7.4.3"/>
    </reaction>
</comment>
<feature type="binding site" evidence="5">
    <location>
        <position position="127"/>
    </location>
    <ligand>
        <name>ATP</name>
        <dbReference type="ChEBI" id="CHEBI:30616"/>
    </ligand>
</feature>
<feature type="binding site" evidence="5">
    <location>
        <position position="31"/>
    </location>
    <ligand>
        <name>AMP</name>
        <dbReference type="ChEBI" id="CHEBI:456215"/>
    </ligand>
</feature>
<dbReference type="InterPro" id="IPR027417">
    <property type="entry name" value="P-loop_NTPase"/>
</dbReference>
<dbReference type="Gene3D" id="3.40.50.300">
    <property type="entry name" value="P-loop containing nucleotide triphosphate hydrolases"/>
    <property type="match status" value="1"/>
</dbReference>
<dbReference type="RefSeq" id="WP_250248259.1">
    <property type="nucleotide sequence ID" value="NZ_CP097753.1"/>
</dbReference>
<feature type="binding site" evidence="5">
    <location>
        <begin position="61"/>
        <end position="63"/>
    </location>
    <ligand>
        <name>AMP</name>
        <dbReference type="ChEBI" id="CHEBI:456215"/>
    </ligand>
</feature>
<feature type="binding site" evidence="5">
    <location>
        <begin position="89"/>
        <end position="92"/>
    </location>
    <ligand>
        <name>AMP</name>
        <dbReference type="ChEBI" id="CHEBI:456215"/>
    </ligand>
</feature>
<feature type="binding site" evidence="5">
    <location>
        <position position="160"/>
    </location>
    <ligand>
        <name>AMP</name>
        <dbReference type="ChEBI" id="CHEBI:456215"/>
    </ligand>
</feature>
<comment type="subunit">
    <text evidence="5 7">Monomer.</text>
</comment>
<feature type="domain" description="Adenylate kinase active site lid" evidence="8">
    <location>
        <begin position="127"/>
        <end position="162"/>
    </location>
</feature>
<comment type="similarity">
    <text evidence="5 6">Belongs to the adenylate kinase family.</text>
</comment>
<feature type="binding site" evidence="5">
    <location>
        <position position="171"/>
    </location>
    <ligand>
        <name>AMP</name>
        <dbReference type="ChEBI" id="CHEBI:456215"/>
    </ligand>
</feature>
<comment type="caution">
    <text evidence="5">Lacks conserved residue(s) required for the propagation of feature annotation.</text>
</comment>
<feature type="binding site" evidence="5">
    <location>
        <begin position="136"/>
        <end position="137"/>
    </location>
    <ligand>
        <name>ATP</name>
        <dbReference type="ChEBI" id="CHEBI:30616"/>
    </ligand>
</feature>
<feature type="binding site" evidence="5">
    <location>
        <position position="36"/>
    </location>
    <ligand>
        <name>AMP</name>
        <dbReference type="ChEBI" id="CHEBI:456215"/>
    </ligand>
</feature>
<dbReference type="NCBIfam" id="NF001379">
    <property type="entry name" value="PRK00279.1-1"/>
    <property type="match status" value="1"/>
</dbReference>
<evidence type="ECO:0000256" key="4">
    <source>
        <dbReference type="ARBA" id="ARBA00022777"/>
    </source>
</evidence>
<keyword evidence="4 5" id="KW-0418">Kinase</keyword>
<keyword evidence="1 5" id="KW-0808">Transferase</keyword>
<evidence type="ECO:0000259" key="8">
    <source>
        <dbReference type="Pfam" id="PF05191"/>
    </source>
</evidence>
<evidence type="ECO:0000256" key="1">
    <source>
        <dbReference type="ARBA" id="ARBA00022679"/>
    </source>
</evidence>
<dbReference type="AlphaFoldDB" id="A0A9Q8TZG5"/>
<dbReference type="Pfam" id="PF00406">
    <property type="entry name" value="ADK"/>
    <property type="match status" value="1"/>
</dbReference>
<reference evidence="9" key="1">
    <citation type="submission" date="2022-05" db="EMBL/GenBank/DDBJ databases">
        <title>Impact of host demography and evolutionary history on endosymbiont molecular evolution: a test in carpenter ants (Genus Camponotus) and their Blochmannia endosymbionts.</title>
        <authorList>
            <person name="Manthey J.D."/>
            <person name="Giron J.C."/>
            <person name="Hruska J.P."/>
        </authorList>
    </citation>
    <scope>NUCLEOTIDE SEQUENCE</scope>
    <source>
        <strain evidence="9">C-039</strain>
    </source>
</reference>
<keyword evidence="5" id="KW-0963">Cytoplasm</keyword>
<dbReference type="GO" id="GO:0044209">
    <property type="term" value="P:AMP salvage"/>
    <property type="evidence" value="ECO:0007669"/>
    <property type="project" value="UniProtKB-UniRule"/>
</dbReference>